<dbReference type="RefSeq" id="WP_144853034.1">
    <property type="nucleotide sequence ID" value="NZ_VMRJ01000008.1"/>
</dbReference>
<gene>
    <name evidence="1" type="ORF">FNT36_23945</name>
</gene>
<protein>
    <recommendedName>
        <fullName evidence="3">Endonuclease/exonuclease/phosphatase domain-containing protein</fullName>
    </recommendedName>
</protein>
<dbReference type="Gene3D" id="3.60.10.10">
    <property type="entry name" value="Endonuclease/exonuclease/phosphatase"/>
    <property type="match status" value="1"/>
</dbReference>
<evidence type="ECO:0000313" key="1">
    <source>
        <dbReference type="EMBL" id="TVT36925.1"/>
    </source>
</evidence>
<dbReference type="OrthoDB" id="7297112at2"/>
<organism evidence="1 2">
    <name type="scientific">Hymenobacter setariae</name>
    <dbReference type="NCBI Taxonomy" id="2594794"/>
    <lineage>
        <taxon>Bacteria</taxon>
        <taxon>Pseudomonadati</taxon>
        <taxon>Bacteroidota</taxon>
        <taxon>Cytophagia</taxon>
        <taxon>Cytophagales</taxon>
        <taxon>Hymenobacteraceae</taxon>
        <taxon>Hymenobacter</taxon>
    </lineage>
</organism>
<dbReference type="SUPFAM" id="SSF56219">
    <property type="entry name" value="DNase I-like"/>
    <property type="match status" value="1"/>
</dbReference>
<keyword evidence="2" id="KW-1185">Reference proteome</keyword>
<dbReference type="EMBL" id="VMRJ01000008">
    <property type="protein sequence ID" value="TVT36925.1"/>
    <property type="molecule type" value="Genomic_DNA"/>
</dbReference>
<dbReference type="InterPro" id="IPR036691">
    <property type="entry name" value="Endo/exonu/phosph_ase_sf"/>
</dbReference>
<sequence>MANITFLYWNTANKGFTQEKVLNALFRTRQPADILLLGECPSGLSPAFLAHWGLTELPILAKNGQPLQQRAYYQAAKLSLTLAAAVPVVKRIQNKLLKRQQFGNDYEEIIRRLRVSITRLVQMHLVVNGQSYLLASVHFPSKLAQDEVSQLQIARSYKAKLLDTATHHAATYGNRLIVVGDFNMNPFDAGMVEPMGFHALGNRDQANPATARHYDQTPIFYNPCWSLLGDYHPTHVDRRMGGSFYYAKSASRRLFWHLFDQVIVSQEMANAFVPSSLSFVEVPTLRREMLSGVERRQANFSDHFPLTFTLAL</sequence>
<proteinExistence type="predicted"/>
<evidence type="ECO:0000313" key="2">
    <source>
        <dbReference type="Proteomes" id="UP000317624"/>
    </source>
</evidence>
<accession>A0A558BKB2</accession>
<name>A0A558BKB2_9BACT</name>
<comment type="caution">
    <text evidence="1">The sequence shown here is derived from an EMBL/GenBank/DDBJ whole genome shotgun (WGS) entry which is preliminary data.</text>
</comment>
<reference evidence="1 2" key="1">
    <citation type="submission" date="2019-07" db="EMBL/GenBank/DDBJ databases">
        <title>Hymenobacter sp. straun FUR1 Genome sequencing and assembly.</title>
        <authorList>
            <person name="Chhetri G."/>
        </authorList>
    </citation>
    <scope>NUCLEOTIDE SEQUENCE [LARGE SCALE GENOMIC DNA]</scope>
    <source>
        <strain evidence="1 2">Fur1</strain>
    </source>
</reference>
<evidence type="ECO:0008006" key="3">
    <source>
        <dbReference type="Google" id="ProtNLM"/>
    </source>
</evidence>
<dbReference type="AlphaFoldDB" id="A0A558BKB2"/>
<dbReference type="Proteomes" id="UP000317624">
    <property type="component" value="Unassembled WGS sequence"/>
</dbReference>